<keyword evidence="2" id="KW-1185">Reference proteome</keyword>
<dbReference type="OrthoDB" id="10647908at2759"/>
<dbReference type="Proteomes" id="UP000240760">
    <property type="component" value="Unassembled WGS sequence"/>
</dbReference>
<gene>
    <name evidence="1" type="ORF">M440DRAFT_1152010</name>
</gene>
<reference evidence="1 2" key="1">
    <citation type="submission" date="2016-07" db="EMBL/GenBank/DDBJ databases">
        <title>Multiple horizontal gene transfer events from other fungi enriched the ability of initially mycotrophic Trichoderma (Ascomycota) to feed on dead plant biomass.</title>
        <authorList>
            <consortium name="DOE Joint Genome Institute"/>
            <person name="Aerts A."/>
            <person name="Atanasova L."/>
            <person name="Chenthamara K."/>
            <person name="Zhang J."/>
            <person name="Grujic M."/>
            <person name="Henrissat B."/>
            <person name="Kuo A."/>
            <person name="Salamov A."/>
            <person name="Lipzen A."/>
            <person name="Labutti K."/>
            <person name="Barry K."/>
            <person name="Miao Y."/>
            <person name="Rahimi M.J."/>
            <person name="Shen Q."/>
            <person name="Grigoriev I.V."/>
            <person name="Kubicek C.P."/>
            <person name="Druzhinina I.S."/>
        </authorList>
    </citation>
    <scope>NUCLEOTIDE SEQUENCE [LARGE SCALE GENOMIC DNA]</scope>
    <source>
        <strain evidence="1 2">ATCC 18648</strain>
    </source>
</reference>
<organism evidence="1 2">
    <name type="scientific">Trichoderma longibrachiatum ATCC 18648</name>
    <dbReference type="NCBI Taxonomy" id="983965"/>
    <lineage>
        <taxon>Eukaryota</taxon>
        <taxon>Fungi</taxon>
        <taxon>Dikarya</taxon>
        <taxon>Ascomycota</taxon>
        <taxon>Pezizomycotina</taxon>
        <taxon>Sordariomycetes</taxon>
        <taxon>Hypocreomycetidae</taxon>
        <taxon>Hypocreales</taxon>
        <taxon>Hypocreaceae</taxon>
        <taxon>Trichoderma</taxon>
    </lineage>
</organism>
<evidence type="ECO:0000313" key="2">
    <source>
        <dbReference type="Proteomes" id="UP000240760"/>
    </source>
</evidence>
<name>A0A2T4BPT0_TRILO</name>
<protein>
    <submittedName>
        <fullName evidence="1">Uncharacterized protein</fullName>
    </submittedName>
</protein>
<sequence>MLELLHYNTTVWPAPNSQPFIYLAGRRHGACHRRRPTGQQADSASIALSAQLCRLDQVDDAGEVDDTGRFLRRSIFYAARRDPTFAVPFHPSRCLAVRWPSPSWNRDEEIGDWLQQSALECLHRQHRPRRCPWPSTRPALQSARTRRLEFEMTNDVLSYVVQGASFSHQLGEQLCQLSAFSSSPHISLRRDARHAFGPWSFENCCRNGPIEGLWPWLMSHALCHQSDLTVRCSVREQKGCVKLFVAGAGIVSC</sequence>
<dbReference type="AlphaFoldDB" id="A0A2T4BPT0"/>
<evidence type="ECO:0000313" key="1">
    <source>
        <dbReference type="EMBL" id="PTB71327.1"/>
    </source>
</evidence>
<proteinExistence type="predicted"/>
<accession>A0A2T4BPT0</accession>
<dbReference type="EMBL" id="KZ679150">
    <property type="protein sequence ID" value="PTB71327.1"/>
    <property type="molecule type" value="Genomic_DNA"/>
</dbReference>